<proteinExistence type="inferred from homology"/>
<dbReference type="RefSeq" id="WP_131185122.1">
    <property type="nucleotide sequence ID" value="NZ_QJUO01000022.1"/>
</dbReference>
<sequence>MPHSHLDQLYREHHAWLYGWLRRRLCKREDAADMAQDTFLGVLRSGQAEQLREPRAYLQTLAKRMLWDFWRRQELERNYLAALAELPETCAPSEEELALLSEAILLLDQLLGDLPDKVRHAFLLNRLEGMTHPQIAAHLGVSLSTVERWIRQALVHCYLANTQ</sequence>
<dbReference type="Pfam" id="PF04542">
    <property type="entry name" value="Sigma70_r2"/>
    <property type="match status" value="1"/>
</dbReference>
<evidence type="ECO:0000259" key="5">
    <source>
        <dbReference type="Pfam" id="PF04542"/>
    </source>
</evidence>
<keyword evidence="2" id="KW-0805">Transcription regulation</keyword>
<dbReference type="SUPFAM" id="SSF88946">
    <property type="entry name" value="Sigma2 domain of RNA polymerase sigma factors"/>
    <property type="match status" value="1"/>
</dbReference>
<gene>
    <name evidence="7" type="ORF">DNJ96_15300</name>
</gene>
<evidence type="ECO:0000256" key="3">
    <source>
        <dbReference type="ARBA" id="ARBA00023082"/>
    </source>
</evidence>
<dbReference type="InterPro" id="IPR014284">
    <property type="entry name" value="RNA_pol_sigma-70_dom"/>
</dbReference>
<name>A0A4Q9R0S1_9GAMM</name>
<evidence type="ECO:0000313" key="8">
    <source>
        <dbReference type="Proteomes" id="UP000292639"/>
    </source>
</evidence>
<dbReference type="GO" id="GO:0006352">
    <property type="term" value="P:DNA-templated transcription initiation"/>
    <property type="evidence" value="ECO:0007669"/>
    <property type="project" value="InterPro"/>
</dbReference>
<evidence type="ECO:0000256" key="4">
    <source>
        <dbReference type="ARBA" id="ARBA00023163"/>
    </source>
</evidence>
<evidence type="ECO:0000256" key="1">
    <source>
        <dbReference type="ARBA" id="ARBA00010641"/>
    </source>
</evidence>
<dbReference type="Pfam" id="PF08281">
    <property type="entry name" value="Sigma70_r4_2"/>
    <property type="match status" value="1"/>
</dbReference>
<dbReference type="Gene3D" id="1.10.10.10">
    <property type="entry name" value="Winged helix-like DNA-binding domain superfamily/Winged helix DNA-binding domain"/>
    <property type="match status" value="1"/>
</dbReference>
<dbReference type="NCBIfam" id="TIGR02937">
    <property type="entry name" value="sigma70-ECF"/>
    <property type="match status" value="1"/>
</dbReference>
<dbReference type="InterPro" id="IPR013249">
    <property type="entry name" value="RNA_pol_sigma70_r4_t2"/>
</dbReference>
<dbReference type="InterPro" id="IPR007627">
    <property type="entry name" value="RNA_pol_sigma70_r2"/>
</dbReference>
<dbReference type="AlphaFoldDB" id="A0A4Q9R0S1"/>
<organism evidence="7 8">
    <name type="scientific">Stutzerimonas kirkiae</name>
    <dbReference type="NCBI Taxonomy" id="2211392"/>
    <lineage>
        <taxon>Bacteria</taxon>
        <taxon>Pseudomonadati</taxon>
        <taxon>Pseudomonadota</taxon>
        <taxon>Gammaproteobacteria</taxon>
        <taxon>Pseudomonadales</taxon>
        <taxon>Pseudomonadaceae</taxon>
        <taxon>Stutzerimonas</taxon>
    </lineage>
</organism>
<protein>
    <submittedName>
        <fullName evidence="7">RNA polymerase subunit sigma</fullName>
    </submittedName>
</protein>
<feature type="domain" description="RNA polymerase sigma factor 70 region 4 type 2" evidence="6">
    <location>
        <begin position="106"/>
        <end position="157"/>
    </location>
</feature>
<comment type="caution">
    <text evidence="7">The sequence shown here is derived from an EMBL/GenBank/DDBJ whole genome shotgun (WGS) entry which is preliminary data.</text>
</comment>
<dbReference type="EMBL" id="QJUP01000024">
    <property type="protein sequence ID" value="TBU92179.1"/>
    <property type="molecule type" value="Genomic_DNA"/>
</dbReference>
<dbReference type="PANTHER" id="PTHR43133">
    <property type="entry name" value="RNA POLYMERASE ECF-TYPE SIGMA FACTO"/>
    <property type="match status" value="1"/>
</dbReference>
<dbReference type="InterPro" id="IPR036388">
    <property type="entry name" value="WH-like_DNA-bd_sf"/>
</dbReference>
<keyword evidence="8" id="KW-1185">Reference proteome</keyword>
<evidence type="ECO:0000259" key="6">
    <source>
        <dbReference type="Pfam" id="PF08281"/>
    </source>
</evidence>
<dbReference type="InterPro" id="IPR013325">
    <property type="entry name" value="RNA_pol_sigma_r2"/>
</dbReference>
<dbReference type="Gene3D" id="1.10.1740.10">
    <property type="match status" value="1"/>
</dbReference>
<dbReference type="InterPro" id="IPR013324">
    <property type="entry name" value="RNA_pol_sigma_r3/r4-like"/>
</dbReference>
<dbReference type="NCBIfam" id="NF009180">
    <property type="entry name" value="PRK12528.1"/>
    <property type="match status" value="1"/>
</dbReference>
<dbReference type="GO" id="GO:0016987">
    <property type="term" value="F:sigma factor activity"/>
    <property type="evidence" value="ECO:0007669"/>
    <property type="project" value="UniProtKB-KW"/>
</dbReference>
<dbReference type="SUPFAM" id="SSF88659">
    <property type="entry name" value="Sigma3 and sigma4 domains of RNA polymerase sigma factors"/>
    <property type="match status" value="1"/>
</dbReference>
<dbReference type="GO" id="GO:0003677">
    <property type="term" value="F:DNA binding"/>
    <property type="evidence" value="ECO:0007669"/>
    <property type="project" value="InterPro"/>
</dbReference>
<evidence type="ECO:0000313" key="7">
    <source>
        <dbReference type="EMBL" id="TBU92179.1"/>
    </source>
</evidence>
<accession>A0A4Q9R0S1</accession>
<keyword evidence="3" id="KW-0731">Sigma factor</keyword>
<comment type="similarity">
    <text evidence="1">Belongs to the sigma-70 factor family. ECF subfamily.</text>
</comment>
<feature type="domain" description="RNA polymerase sigma-70 region 2" evidence="5">
    <location>
        <begin position="9"/>
        <end position="74"/>
    </location>
</feature>
<dbReference type="PANTHER" id="PTHR43133:SF63">
    <property type="entry name" value="RNA POLYMERASE SIGMA FACTOR FECI-RELATED"/>
    <property type="match status" value="1"/>
</dbReference>
<evidence type="ECO:0000256" key="2">
    <source>
        <dbReference type="ARBA" id="ARBA00023015"/>
    </source>
</evidence>
<dbReference type="OrthoDB" id="9797134at2"/>
<keyword evidence="4" id="KW-0804">Transcription</keyword>
<dbReference type="InterPro" id="IPR039425">
    <property type="entry name" value="RNA_pol_sigma-70-like"/>
</dbReference>
<dbReference type="Proteomes" id="UP000292639">
    <property type="component" value="Unassembled WGS sequence"/>
</dbReference>
<reference evidence="7 8" key="1">
    <citation type="submission" date="2018-06" db="EMBL/GenBank/DDBJ databases">
        <title>Three novel Pseudomonas species isolated from symptomatic oak.</title>
        <authorList>
            <person name="Bueno-Gonzalez V."/>
            <person name="Brady C."/>
        </authorList>
    </citation>
    <scope>NUCLEOTIDE SEQUENCE [LARGE SCALE GENOMIC DNA]</scope>
    <source>
        <strain evidence="7 8">P17C</strain>
    </source>
</reference>